<comment type="subcellular location">
    <subcellularLocation>
        <location evidence="1">Membrane</location>
        <topology evidence="1">Multi-pass membrane protein</topology>
    </subcellularLocation>
</comment>
<evidence type="ECO:0000313" key="7">
    <source>
        <dbReference type="EMBL" id="KAJ4752799.1"/>
    </source>
</evidence>
<dbReference type="Pfam" id="PF03311">
    <property type="entry name" value="Cornichon"/>
    <property type="match status" value="1"/>
</dbReference>
<evidence type="ECO:0000313" key="8">
    <source>
        <dbReference type="EMBL" id="KAJ4765336.1"/>
    </source>
</evidence>
<dbReference type="AlphaFoldDB" id="A0AAV8HJK3"/>
<keyword evidence="5 6" id="KW-0472">Membrane</keyword>
<dbReference type="EMBL" id="JAMFTS010000004">
    <property type="protein sequence ID" value="KAJ4765336.1"/>
    <property type="molecule type" value="Genomic_DNA"/>
</dbReference>
<dbReference type="Proteomes" id="UP001140206">
    <property type="component" value="Chromosome 5"/>
</dbReference>
<keyword evidence="10" id="KW-1185">Reference proteome</keyword>
<proteinExistence type="inferred from homology"/>
<evidence type="ECO:0000256" key="3">
    <source>
        <dbReference type="ARBA" id="ARBA00022692"/>
    </source>
</evidence>
<comment type="caution">
    <text evidence="9">The sequence shown here is derived from an EMBL/GenBank/DDBJ whole genome shotgun (WGS) entry which is preliminary data.</text>
</comment>
<sequence length="152" mass="17783">MSWDWELILWVWALVSVMSLVGLCLYQLITLSDLEFDYINPFDSSARINAVVIPEFLLQALLCASFLLTWHWFSFLLALPVTCYHLNLYLKRRHLVDVTEIFRSLNSEKKYRIIKLALYVTLFVIVIYRLVLTAVTLLMDDEDVNFINSGTL</sequence>
<dbReference type="SMART" id="SM01398">
    <property type="entry name" value="Cornichon"/>
    <property type="match status" value="1"/>
</dbReference>
<feature type="transmembrane region" description="Helical" evidence="6">
    <location>
        <begin position="56"/>
        <end position="84"/>
    </location>
</feature>
<protein>
    <recommendedName>
        <fullName evidence="11">Protein cornichon homolog 1</fullName>
    </recommendedName>
</protein>
<keyword evidence="3 6" id="KW-0812">Transmembrane</keyword>
<dbReference type="PANTHER" id="PTHR12290">
    <property type="entry name" value="CORNICHON-RELATED"/>
    <property type="match status" value="1"/>
</dbReference>
<accession>A0AAV8HJK3</accession>
<evidence type="ECO:0000256" key="4">
    <source>
        <dbReference type="ARBA" id="ARBA00022989"/>
    </source>
</evidence>
<reference evidence="9" key="1">
    <citation type="submission" date="2022-08" db="EMBL/GenBank/DDBJ databases">
        <authorList>
            <person name="Marques A."/>
        </authorList>
    </citation>
    <scope>NUCLEOTIDE SEQUENCE</scope>
    <source>
        <strain evidence="9">RhyPub2mFocal</strain>
        <tissue evidence="9">Leaves</tissue>
    </source>
</reference>
<dbReference type="Proteomes" id="UP001140206">
    <property type="component" value="Chromosome 1"/>
</dbReference>
<evidence type="ECO:0000313" key="10">
    <source>
        <dbReference type="Proteomes" id="UP001140206"/>
    </source>
</evidence>
<feature type="transmembrane region" description="Helical" evidence="6">
    <location>
        <begin position="116"/>
        <end position="139"/>
    </location>
</feature>
<evidence type="ECO:0000256" key="1">
    <source>
        <dbReference type="ARBA" id="ARBA00004141"/>
    </source>
</evidence>
<dbReference type="EMBL" id="JAMFTS010000005">
    <property type="protein sequence ID" value="KAJ4752799.1"/>
    <property type="molecule type" value="Genomic_DNA"/>
</dbReference>
<dbReference type="GO" id="GO:0016192">
    <property type="term" value="P:vesicle-mediated transport"/>
    <property type="evidence" value="ECO:0007669"/>
    <property type="project" value="InterPro"/>
</dbReference>
<comment type="similarity">
    <text evidence="2">Belongs to the cornichon family.</text>
</comment>
<name>A0AAV8HJK3_9POAL</name>
<gene>
    <name evidence="9" type="ORF">LUZ62_030626</name>
    <name evidence="8" type="ORF">LUZ62_075711</name>
    <name evidence="7" type="ORF">LUZ62_087204</name>
</gene>
<evidence type="ECO:0000256" key="6">
    <source>
        <dbReference type="SAM" id="Phobius"/>
    </source>
</evidence>
<evidence type="ECO:0000256" key="5">
    <source>
        <dbReference type="ARBA" id="ARBA00023136"/>
    </source>
</evidence>
<keyword evidence="4 6" id="KW-1133">Transmembrane helix</keyword>
<dbReference type="InterPro" id="IPR003377">
    <property type="entry name" value="Cornichon"/>
</dbReference>
<dbReference type="Proteomes" id="UP001140206">
    <property type="component" value="Chromosome 4"/>
</dbReference>
<dbReference type="EMBL" id="JAMFTS010000001">
    <property type="protein sequence ID" value="KAJ4818060.1"/>
    <property type="molecule type" value="Genomic_DNA"/>
</dbReference>
<organism evidence="9 10">
    <name type="scientific">Rhynchospora pubera</name>
    <dbReference type="NCBI Taxonomy" id="906938"/>
    <lineage>
        <taxon>Eukaryota</taxon>
        <taxon>Viridiplantae</taxon>
        <taxon>Streptophyta</taxon>
        <taxon>Embryophyta</taxon>
        <taxon>Tracheophyta</taxon>
        <taxon>Spermatophyta</taxon>
        <taxon>Magnoliopsida</taxon>
        <taxon>Liliopsida</taxon>
        <taxon>Poales</taxon>
        <taxon>Cyperaceae</taxon>
        <taxon>Cyperoideae</taxon>
        <taxon>Rhynchosporeae</taxon>
        <taxon>Rhynchospora</taxon>
    </lineage>
</organism>
<evidence type="ECO:0000313" key="9">
    <source>
        <dbReference type="EMBL" id="KAJ4818060.1"/>
    </source>
</evidence>
<feature type="transmembrane region" description="Helical" evidence="6">
    <location>
        <begin position="7"/>
        <end position="29"/>
    </location>
</feature>
<dbReference type="GO" id="GO:0016020">
    <property type="term" value="C:membrane"/>
    <property type="evidence" value="ECO:0007669"/>
    <property type="project" value="UniProtKB-SubCell"/>
</dbReference>
<evidence type="ECO:0000256" key="2">
    <source>
        <dbReference type="ARBA" id="ARBA00010095"/>
    </source>
</evidence>
<evidence type="ECO:0008006" key="11">
    <source>
        <dbReference type="Google" id="ProtNLM"/>
    </source>
</evidence>